<organism evidence="2 3">
    <name type="scientific">Bacillus benzoevorans</name>
    <dbReference type="NCBI Taxonomy" id="1456"/>
    <lineage>
        <taxon>Bacteria</taxon>
        <taxon>Bacillati</taxon>
        <taxon>Bacillota</taxon>
        <taxon>Bacilli</taxon>
        <taxon>Bacillales</taxon>
        <taxon>Bacillaceae</taxon>
        <taxon>Bacillus</taxon>
    </lineage>
</organism>
<accession>A0A7X0HQE7</accession>
<gene>
    <name evidence="2" type="ORF">HNR53_000234</name>
</gene>
<evidence type="ECO:0000313" key="3">
    <source>
        <dbReference type="Proteomes" id="UP000531594"/>
    </source>
</evidence>
<dbReference type="EMBL" id="JACHGK010000001">
    <property type="protein sequence ID" value="MBB6443646.1"/>
    <property type="molecule type" value="Genomic_DNA"/>
</dbReference>
<keyword evidence="1" id="KW-0732">Signal</keyword>
<evidence type="ECO:0000313" key="2">
    <source>
        <dbReference type="EMBL" id="MBB6443646.1"/>
    </source>
</evidence>
<sequence length="85" mass="9346">MNGKTKAKWVVGVTGTIFSAFVLTQFAAGGTDANSSKDQLDTVQAANMSEEEKKLTQLDWSNFTTSSISYSESNMQQSDRQTRRS</sequence>
<proteinExistence type="predicted"/>
<dbReference type="Proteomes" id="UP000531594">
    <property type="component" value="Unassembled WGS sequence"/>
</dbReference>
<name>A0A7X0HQE7_9BACI</name>
<protein>
    <submittedName>
        <fullName evidence="2">Uncharacterized protein</fullName>
    </submittedName>
</protein>
<feature type="chain" id="PRO_5031030834" evidence="1">
    <location>
        <begin position="28"/>
        <end position="85"/>
    </location>
</feature>
<reference evidence="2 3" key="1">
    <citation type="submission" date="2020-08" db="EMBL/GenBank/DDBJ databases">
        <title>Genomic Encyclopedia of Type Strains, Phase IV (KMG-IV): sequencing the most valuable type-strain genomes for metagenomic binning, comparative biology and taxonomic classification.</title>
        <authorList>
            <person name="Goeker M."/>
        </authorList>
    </citation>
    <scope>NUCLEOTIDE SEQUENCE [LARGE SCALE GENOMIC DNA]</scope>
    <source>
        <strain evidence="2 3">DSM 5391</strain>
    </source>
</reference>
<dbReference type="RefSeq" id="WP_184521726.1">
    <property type="nucleotide sequence ID" value="NZ_JACHGK010000001.1"/>
</dbReference>
<feature type="signal peptide" evidence="1">
    <location>
        <begin position="1"/>
        <end position="27"/>
    </location>
</feature>
<evidence type="ECO:0000256" key="1">
    <source>
        <dbReference type="SAM" id="SignalP"/>
    </source>
</evidence>
<comment type="caution">
    <text evidence="2">The sequence shown here is derived from an EMBL/GenBank/DDBJ whole genome shotgun (WGS) entry which is preliminary data.</text>
</comment>
<dbReference type="AlphaFoldDB" id="A0A7X0HQE7"/>
<keyword evidence="3" id="KW-1185">Reference proteome</keyword>